<keyword evidence="2" id="KW-1185">Reference proteome</keyword>
<sequence length="63" mass="7260">METPVEYRCRTCTSSAVTRDAWASWDVVRQGWVLTEVFDFDFCHQCHRETELVAVPAWPPDGA</sequence>
<evidence type="ECO:0000313" key="2">
    <source>
        <dbReference type="Proteomes" id="UP001596977"/>
    </source>
</evidence>
<reference evidence="2" key="1">
    <citation type="journal article" date="2019" name="Int. J. Syst. Evol. Microbiol.">
        <title>The Global Catalogue of Microorganisms (GCM) 10K type strain sequencing project: providing services to taxonomists for standard genome sequencing and annotation.</title>
        <authorList>
            <consortium name="The Broad Institute Genomics Platform"/>
            <consortium name="The Broad Institute Genome Sequencing Center for Infectious Disease"/>
            <person name="Wu L."/>
            <person name="Ma J."/>
        </authorList>
    </citation>
    <scope>NUCLEOTIDE SEQUENCE [LARGE SCALE GENOMIC DNA]</scope>
    <source>
        <strain evidence="2">CCUG 62982</strain>
    </source>
</reference>
<dbReference type="RefSeq" id="WP_264946423.1">
    <property type="nucleotide sequence ID" value="NZ_JAPDRA010000013.1"/>
</dbReference>
<evidence type="ECO:0000313" key="1">
    <source>
        <dbReference type="EMBL" id="MFD0948449.1"/>
    </source>
</evidence>
<name>A0ABW3HBI2_9SPHN</name>
<organism evidence="1 2">
    <name type="scientific">Sphingomonas canadensis</name>
    <dbReference type="NCBI Taxonomy" id="1219257"/>
    <lineage>
        <taxon>Bacteria</taxon>
        <taxon>Pseudomonadati</taxon>
        <taxon>Pseudomonadota</taxon>
        <taxon>Alphaproteobacteria</taxon>
        <taxon>Sphingomonadales</taxon>
        <taxon>Sphingomonadaceae</taxon>
        <taxon>Sphingomonas</taxon>
    </lineage>
</organism>
<dbReference type="EMBL" id="JBHTJG010000013">
    <property type="protein sequence ID" value="MFD0948449.1"/>
    <property type="molecule type" value="Genomic_DNA"/>
</dbReference>
<accession>A0ABW3HBI2</accession>
<gene>
    <name evidence="1" type="ORF">ACFQ1E_19075</name>
</gene>
<dbReference type="Proteomes" id="UP001596977">
    <property type="component" value="Unassembled WGS sequence"/>
</dbReference>
<evidence type="ECO:0008006" key="3">
    <source>
        <dbReference type="Google" id="ProtNLM"/>
    </source>
</evidence>
<protein>
    <recommendedName>
        <fullName evidence="3">Small CPxCG-related zinc finger protein</fullName>
    </recommendedName>
</protein>
<proteinExistence type="predicted"/>
<comment type="caution">
    <text evidence="1">The sequence shown here is derived from an EMBL/GenBank/DDBJ whole genome shotgun (WGS) entry which is preliminary data.</text>
</comment>